<accession>D7FGY7</accession>
<dbReference type="InterPro" id="IPR001357">
    <property type="entry name" value="BRCT_dom"/>
</dbReference>
<feature type="region of interest" description="Disordered" evidence="1">
    <location>
        <begin position="1"/>
        <end position="39"/>
    </location>
</feature>
<organism evidence="3 4">
    <name type="scientific">Ectocarpus siliculosus</name>
    <name type="common">Brown alga</name>
    <name type="synonym">Conferva siliculosa</name>
    <dbReference type="NCBI Taxonomy" id="2880"/>
    <lineage>
        <taxon>Eukaryota</taxon>
        <taxon>Sar</taxon>
        <taxon>Stramenopiles</taxon>
        <taxon>Ochrophyta</taxon>
        <taxon>PX clade</taxon>
        <taxon>Phaeophyceae</taxon>
        <taxon>Ectocarpales</taxon>
        <taxon>Ectocarpaceae</taxon>
        <taxon>Ectocarpus</taxon>
    </lineage>
</organism>
<dbReference type="AlphaFoldDB" id="D7FGY7"/>
<feature type="compositionally biased region" description="Polar residues" evidence="1">
    <location>
        <begin position="640"/>
        <end position="653"/>
    </location>
</feature>
<reference evidence="3 4" key="1">
    <citation type="journal article" date="2010" name="Nature">
        <title>The Ectocarpus genome and the independent evolution of multicellularity in brown algae.</title>
        <authorList>
            <person name="Cock J.M."/>
            <person name="Sterck L."/>
            <person name="Rouze P."/>
            <person name="Scornet D."/>
            <person name="Allen A.E."/>
            <person name="Amoutzias G."/>
            <person name="Anthouard V."/>
            <person name="Artiguenave F."/>
            <person name="Aury J.M."/>
            <person name="Badger J.H."/>
            <person name="Beszteri B."/>
            <person name="Billiau K."/>
            <person name="Bonnet E."/>
            <person name="Bothwell J.H."/>
            <person name="Bowler C."/>
            <person name="Boyen C."/>
            <person name="Brownlee C."/>
            <person name="Carrano C.J."/>
            <person name="Charrier B."/>
            <person name="Cho G.Y."/>
            <person name="Coelho S.M."/>
            <person name="Collen J."/>
            <person name="Corre E."/>
            <person name="Da Silva C."/>
            <person name="Delage L."/>
            <person name="Delaroque N."/>
            <person name="Dittami S.M."/>
            <person name="Doulbeau S."/>
            <person name="Elias M."/>
            <person name="Farnham G."/>
            <person name="Gachon C.M."/>
            <person name="Gschloessl B."/>
            <person name="Heesch S."/>
            <person name="Jabbari K."/>
            <person name="Jubin C."/>
            <person name="Kawai H."/>
            <person name="Kimura K."/>
            <person name="Kloareg B."/>
            <person name="Kupper F.C."/>
            <person name="Lang D."/>
            <person name="Le Bail A."/>
            <person name="Leblanc C."/>
            <person name="Lerouge P."/>
            <person name="Lohr M."/>
            <person name="Lopez P.J."/>
            <person name="Martens C."/>
            <person name="Maumus F."/>
            <person name="Michel G."/>
            <person name="Miranda-Saavedra D."/>
            <person name="Morales J."/>
            <person name="Moreau H."/>
            <person name="Motomura T."/>
            <person name="Nagasato C."/>
            <person name="Napoli C.A."/>
            <person name="Nelson D.R."/>
            <person name="Nyvall-Collen P."/>
            <person name="Peters A.F."/>
            <person name="Pommier C."/>
            <person name="Potin P."/>
            <person name="Poulain J."/>
            <person name="Quesneville H."/>
            <person name="Read B."/>
            <person name="Rensing S.A."/>
            <person name="Ritter A."/>
            <person name="Rousvoal S."/>
            <person name="Samanta M."/>
            <person name="Samson G."/>
            <person name="Schroeder D.C."/>
            <person name="Segurens B."/>
            <person name="Strittmatter M."/>
            <person name="Tonon T."/>
            <person name="Tregear J.W."/>
            <person name="Valentin K."/>
            <person name="von Dassow P."/>
            <person name="Yamagishi T."/>
            <person name="Van de Peer Y."/>
            <person name="Wincker P."/>
        </authorList>
    </citation>
    <scope>NUCLEOTIDE SEQUENCE [LARGE SCALE GENOMIC DNA]</scope>
    <source>
        <strain evidence="4">Ec32 / CCAP1310/4</strain>
    </source>
</reference>
<feature type="domain" description="BRCT" evidence="2">
    <location>
        <begin position="402"/>
        <end position="537"/>
    </location>
</feature>
<feature type="compositionally biased region" description="Basic and acidic residues" evidence="1">
    <location>
        <begin position="312"/>
        <end position="321"/>
    </location>
</feature>
<feature type="region of interest" description="Disordered" evidence="1">
    <location>
        <begin position="281"/>
        <end position="324"/>
    </location>
</feature>
<feature type="compositionally biased region" description="Low complexity" evidence="1">
    <location>
        <begin position="373"/>
        <end position="385"/>
    </location>
</feature>
<sequence>MEVGGSGDGGGAVVPEARDCTRDRCQEPTADQLNDPVFRGRMKARTRAAKAAAAAATASIGGNPASGNGGGSALTGARCQPDKRIHQVGWVDDVGRGLQGKRGGGGGVEQRQAVGFNGWMSSRRQDWGLDDVGLPAAQSRGVGSAAPSASRLSRSKTAPSPSKSGGGAASPPQPPPPPAPAARAKPTAERLTGPSLGGKSGGARASAAVGFAGGRGAKRGADGGSSGGGDGGSGCGCNGGTRPRSIGVGPRSHAKKKSRGNKEGVGEDAGAVAAIPAVPAAAVGSADSTRADKTLTSSPSPRQRKKTSGSVRCREVSHEGGRGIPAKKCCRQQRARSSAAAVAVSPVTSAARQHHRSHGPRGEKMLRQASVQAAGTAAAAPTPTTENVRDSPAAAAAATAAGRIGPFFGLSLVLVGLPDDVHREVDRTIVACGGRVLEDLPPPKTRGGLALRRPAAGAEVVVAAADASRRGRKRDIVTAAASAEGKEDVVVVVSVPSASRLPRYVLAIATGTPLLHHLWVSDSAAEARPLPASPYLLPGAREASRRRQAASSAGTAAAGMTTAAAKAGGGHKASHVALAKAVSKTGTPLMGMAIGVAHPSPTTCERWAQVLRAAGAQTVLRVTGDPLLVLLAPREETAVGTRTSSPSRGTWSCSRGRRTAGASSSSSSSLQAEQLAGLDCVLCDFPGAWNGSGGGDDGECRAATGRRPVRGNGGVPAIAGR</sequence>
<dbReference type="InterPro" id="IPR036420">
    <property type="entry name" value="BRCT_dom_sf"/>
</dbReference>
<feature type="region of interest" description="Disordered" evidence="1">
    <location>
        <begin position="341"/>
        <end position="391"/>
    </location>
</feature>
<feature type="compositionally biased region" description="Basic and acidic residues" evidence="1">
    <location>
        <begin position="16"/>
        <end position="26"/>
    </location>
</feature>
<feature type="region of interest" description="Disordered" evidence="1">
    <location>
        <begin position="695"/>
        <end position="721"/>
    </location>
</feature>
<dbReference type="PROSITE" id="PS50172">
    <property type="entry name" value="BRCT"/>
    <property type="match status" value="1"/>
</dbReference>
<dbReference type="EMBL" id="FN649760">
    <property type="protein sequence ID" value="CBJ34116.1"/>
    <property type="molecule type" value="Genomic_DNA"/>
</dbReference>
<feature type="compositionally biased region" description="Low complexity" evidence="1">
    <location>
        <begin position="144"/>
        <end position="163"/>
    </location>
</feature>
<dbReference type="Proteomes" id="UP000002630">
    <property type="component" value="Unassembled WGS sequence"/>
</dbReference>
<evidence type="ECO:0000259" key="2">
    <source>
        <dbReference type="PROSITE" id="PS50172"/>
    </source>
</evidence>
<dbReference type="Gene3D" id="3.40.50.10190">
    <property type="entry name" value="BRCT domain"/>
    <property type="match status" value="1"/>
</dbReference>
<evidence type="ECO:0000256" key="1">
    <source>
        <dbReference type="SAM" id="MobiDB-lite"/>
    </source>
</evidence>
<proteinExistence type="predicted"/>
<evidence type="ECO:0000313" key="4">
    <source>
        <dbReference type="Proteomes" id="UP000002630"/>
    </source>
</evidence>
<feature type="compositionally biased region" description="Low complexity" evidence="1">
    <location>
        <begin position="51"/>
        <end position="66"/>
    </location>
</feature>
<dbReference type="InParanoid" id="D7FGY7"/>
<gene>
    <name evidence="3" type="ORF">Esi_1030_0001</name>
</gene>
<feature type="compositionally biased region" description="Low complexity" evidence="1">
    <location>
        <begin position="341"/>
        <end position="351"/>
    </location>
</feature>
<feature type="region of interest" description="Disordered" evidence="1">
    <location>
        <begin position="131"/>
        <end position="268"/>
    </location>
</feature>
<feature type="region of interest" description="Disordered" evidence="1">
    <location>
        <begin position="637"/>
        <end position="668"/>
    </location>
</feature>
<dbReference type="SUPFAM" id="SSF52113">
    <property type="entry name" value="BRCT domain"/>
    <property type="match status" value="1"/>
</dbReference>
<feature type="compositionally biased region" description="Pro residues" evidence="1">
    <location>
        <begin position="171"/>
        <end position="180"/>
    </location>
</feature>
<evidence type="ECO:0000313" key="3">
    <source>
        <dbReference type="EMBL" id="CBJ34116.1"/>
    </source>
</evidence>
<protein>
    <recommendedName>
        <fullName evidence="2">BRCT domain-containing protein</fullName>
    </recommendedName>
</protein>
<feature type="compositionally biased region" description="Gly residues" evidence="1">
    <location>
        <begin position="222"/>
        <end position="239"/>
    </location>
</feature>
<keyword evidence="4" id="KW-1185">Reference proteome</keyword>
<feature type="compositionally biased region" description="Gly residues" evidence="1">
    <location>
        <begin position="1"/>
        <end position="12"/>
    </location>
</feature>
<feature type="region of interest" description="Disordered" evidence="1">
    <location>
        <begin position="51"/>
        <end position="77"/>
    </location>
</feature>
<name>D7FGY7_ECTSI</name>